<keyword evidence="6" id="KW-1185">Reference proteome</keyword>
<evidence type="ECO:0000313" key="6">
    <source>
        <dbReference type="Proteomes" id="UP000006727"/>
    </source>
</evidence>
<dbReference type="SUPFAM" id="SSF89817">
    <property type="entry name" value="Mago nashi protein"/>
    <property type="match status" value="1"/>
</dbReference>
<dbReference type="AlphaFoldDB" id="A0A2K1L8J0"/>
<name>A0A2K1L8J0_PHYPA</name>
<comment type="subcellular location">
    <subcellularLocation>
        <location evidence="1">Nucleus</location>
    </subcellularLocation>
</comment>
<evidence type="ECO:0000313" key="4">
    <source>
        <dbReference type="EMBL" id="PNR62311.1"/>
    </source>
</evidence>
<evidence type="ECO:0000256" key="3">
    <source>
        <dbReference type="ARBA" id="ARBA00023242"/>
    </source>
</evidence>
<organism evidence="4">
    <name type="scientific">Physcomitrium patens</name>
    <name type="common">Spreading-leaved earth moss</name>
    <name type="synonym">Physcomitrella patens</name>
    <dbReference type="NCBI Taxonomy" id="3218"/>
    <lineage>
        <taxon>Eukaryota</taxon>
        <taxon>Viridiplantae</taxon>
        <taxon>Streptophyta</taxon>
        <taxon>Embryophyta</taxon>
        <taxon>Bryophyta</taxon>
        <taxon>Bryophytina</taxon>
        <taxon>Bryopsida</taxon>
        <taxon>Funariidae</taxon>
        <taxon>Funariales</taxon>
        <taxon>Funariaceae</taxon>
        <taxon>Physcomitrium</taxon>
    </lineage>
</organism>
<dbReference type="PaxDb" id="3218-PP1S63_108V6.1"/>
<dbReference type="GO" id="GO:0008380">
    <property type="term" value="P:RNA splicing"/>
    <property type="evidence" value="ECO:0000318"/>
    <property type="project" value="GO_Central"/>
</dbReference>
<evidence type="ECO:0000313" key="5">
    <source>
        <dbReference type="EnsemblPlants" id="Pp3c1_16390V3.1"/>
    </source>
</evidence>
<dbReference type="FunFam" id="3.30.1560.10:FF:000001">
    <property type="entry name" value="Protein mago nashi homolog"/>
    <property type="match status" value="1"/>
</dbReference>
<dbReference type="PANTHER" id="PTHR12638:SF0">
    <property type="entry name" value="MAGO HOMOLOG, EXON JUNCTION COMPLEX SUBUNIT-RELATED"/>
    <property type="match status" value="1"/>
</dbReference>
<accession>A0A2K1L8J0</accession>
<dbReference type="CDD" id="cd11295">
    <property type="entry name" value="Mago_nashi"/>
    <property type="match status" value="1"/>
</dbReference>
<dbReference type="STRING" id="3218.A0A2K1L8J0"/>
<dbReference type="InParanoid" id="A0A2K1L8J0"/>
<comment type="similarity">
    <text evidence="2">Belongs to the mago nashi family.</text>
</comment>
<dbReference type="InterPro" id="IPR036605">
    <property type="entry name" value="Mago_nashi_sf"/>
</dbReference>
<dbReference type="EnsemblPlants" id="Pp3c1_16390V3.1">
    <property type="protein sequence ID" value="Pp3c1_16390V3.1"/>
    <property type="gene ID" value="Pp3c1_16390"/>
</dbReference>
<proteinExistence type="inferred from homology"/>
<dbReference type="Proteomes" id="UP000006727">
    <property type="component" value="Chromosome 1"/>
</dbReference>
<dbReference type="EMBL" id="ABEU02000001">
    <property type="protein sequence ID" value="PNR62311.1"/>
    <property type="molecule type" value="Genomic_DNA"/>
</dbReference>
<dbReference type="Gramene" id="Pp3c1_16390V3.1">
    <property type="protein sequence ID" value="Pp3c1_16390V3.1"/>
    <property type="gene ID" value="Pp3c1_16390"/>
</dbReference>
<keyword evidence="3" id="KW-0539">Nucleus</keyword>
<reference evidence="5" key="3">
    <citation type="submission" date="2020-12" db="UniProtKB">
        <authorList>
            <consortium name="EnsemblPlants"/>
        </authorList>
    </citation>
    <scope>IDENTIFICATION</scope>
</reference>
<dbReference type="GO" id="GO:0035145">
    <property type="term" value="C:exon-exon junction complex"/>
    <property type="evidence" value="ECO:0000318"/>
    <property type="project" value="GO_Central"/>
</dbReference>
<reference evidence="4 6" key="2">
    <citation type="journal article" date="2018" name="Plant J.">
        <title>The Physcomitrella patens chromosome-scale assembly reveals moss genome structure and evolution.</title>
        <authorList>
            <person name="Lang D."/>
            <person name="Ullrich K.K."/>
            <person name="Murat F."/>
            <person name="Fuchs J."/>
            <person name="Jenkins J."/>
            <person name="Haas F.B."/>
            <person name="Piednoel M."/>
            <person name="Gundlach H."/>
            <person name="Van Bel M."/>
            <person name="Meyberg R."/>
            <person name="Vives C."/>
            <person name="Morata J."/>
            <person name="Symeonidi A."/>
            <person name="Hiss M."/>
            <person name="Muchero W."/>
            <person name="Kamisugi Y."/>
            <person name="Saleh O."/>
            <person name="Blanc G."/>
            <person name="Decker E.L."/>
            <person name="van Gessel N."/>
            <person name="Grimwood J."/>
            <person name="Hayes R.D."/>
            <person name="Graham S.W."/>
            <person name="Gunter L.E."/>
            <person name="McDaniel S.F."/>
            <person name="Hoernstein S.N.W."/>
            <person name="Larsson A."/>
            <person name="Li F.W."/>
            <person name="Perroud P.F."/>
            <person name="Phillips J."/>
            <person name="Ranjan P."/>
            <person name="Rokshar D.S."/>
            <person name="Rothfels C.J."/>
            <person name="Schneider L."/>
            <person name="Shu S."/>
            <person name="Stevenson D.W."/>
            <person name="Thummler F."/>
            <person name="Tillich M."/>
            <person name="Villarreal Aguilar J.C."/>
            <person name="Widiez T."/>
            <person name="Wong G.K."/>
            <person name="Wymore A."/>
            <person name="Zhang Y."/>
            <person name="Zimmer A.D."/>
            <person name="Quatrano R.S."/>
            <person name="Mayer K.F.X."/>
            <person name="Goodstein D."/>
            <person name="Casacuberta J.M."/>
            <person name="Vandepoele K."/>
            <person name="Reski R."/>
            <person name="Cuming A.C."/>
            <person name="Tuskan G.A."/>
            <person name="Maumus F."/>
            <person name="Salse J."/>
            <person name="Schmutz J."/>
            <person name="Rensing S.A."/>
        </authorList>
    </citation>
    <scope>NUCLEOTIDE SEQUENCE [LARGE SCALE GENOMIC DNA]</scope>
    <source>
        <strain evidence="5 6">cv. Gransden 2004</strain>
    </source>
</reference>
<dbReference type="Pfam" id="PF02792">
    <property type="entry name" value="Mago_nashi"/>
    <property type="match status" value="1"/>
</dbReference>
<gene>
    <name evidence="4" type="ORF">PHYPA_000735</name>
</gene>
<reference evidence="4 6" key="1">
    <citation type="journal article" date="2008" name="Science">
        <title>The Physcomitrella genome reveals evolutionary insights into the conquest of land by plants.</title>
        <authorList>
            <person name="Rensing S."/>
            <person name="Lang D."/>
            <person name="Zimmer A."/>
            <person name="Terry A."/>
            <person name="Salamov A."/>
            <person name="Shapiro H."/>
            <person name="Nishiyama T."/>
            <person name="Perroud P.-F."/>
            <person name="Lindquist E."/>
            <person name="Kamisugi Y."/>
            <person name="Tanahashi T."/>
            <person name="Sakakibara K."/>
            <person name="Fujita T."/>
            <person name="Oishi K."/>
            <person name="Shin-I T."/>
            <person name="Kuroki Y."/>
            <person name="Toyoda A."/>
            <person name="Suzuki Y."/>
            <person name="Hashimoto A."/>
            <person name="Yamaguchi K."/>
            <person name="Sugano A."/>
            <person name="Kohara Y."/>
            <person name="Fujiyama A."/>
            <person name="Anterola A."/>
            <person name="Aoki S."/>
            <person name="Ashton N."/>
            <person name="Barbazuk W.B."/>
            <person name="Barker E."/>
            <person name="Bennetzen J."/>
            <person name="Bezanilla M."/>
            <person name="Blankenship R."/>
            <person name="Cho S.H."/>
            <person name="Dutcher S."/>
            <person name="Estelle M."/>
            <person name="Fawcett J.A."/>
            <person name="Gundlach H."/>
            <person name="Hanada K."/>
            <person name="Heyl A."/>
            <person name="Hicks K.A."/>
            <person name="Hugh J."/>
            <person name="Lohr M."/>
            <person name="Mayer K."/>
            <person name="Melkozernov A."/>
            <person name="Murata T."/>
            <person name="Nelson D."/>
            <person name="Pils B."/>
            <person name="Prigge M."/>
            <person name="Reiss B."/>
            <person name="Renner T."/>
            <person name="Rombauts S."/>
            <person name="Rushton P."/>
            <person name="Sanderfoot A."/>
            <person name="Schween G."/>
            <person name="Shiu S.-H."/>
            <person name="Stueber K."/>
            <person name="Theodoulou F.L."/>
            <person name="Tu H."/>
            <person name="Van de Peer Y."/>
            <person name="Verrier P.J."/>
            <person name="Waters E."/>
            <person name="Wood A."/>
            <person name="Yang L."/>
            <person name="Cove D."/>
            <person name="Cuming A."/>
            <person name="Hasebe M."/>
            <person name="Lucas S."/>
            <person name="Mishler D.B."/>
            <person name="Reski R."/>
            <person name="Grigoriev I."/>
            <person name="Quatrano R.S."/>
            <person name="Boore J.L."/>
        </authorList>
    </citation>
    <scope>NUCLEOTIDE SEQUENCE [LARGE SCALE GENOMIC DNA]</scope>
    <source>
        <strain evidence="5 6">cv. Gransden 2004</strain>
    </source>
</reference>
<dbReference type="PANTHER" id="PTHR12638">
    <property type="entry name" value="PROTEIN MAGO NASHI HOMOLOG"/>
    <property type="match status" value="1"/>
</dbReference>
<dbReference type="InterPro" id="IPR004023">
    <property type="entry name" value="Mago_nashi"/>
</dbReference>
<protein>
    <submittedName>
        <fullName evidence="4 5">Uncharacterized protein</fullName>
    </submittedName>
</protein>
<evidence type="ECO:0000256" key="2">
    <source>
        <dbReference type="ARBA" id="ARBA00009270"/>
    </source>
</evidence>
<sequence>MEMYNETISIKLTLSPDPAETYPDPTRKCVNICLRPPGVGGEFYVRYYVGHKGKFGHELLEVEFRPDAKLRYANNSNYKKDTMIPKEVCLTQAALQECRRIITESEPVPGRIGRQELETVMGNNLIPFTTSKMGSLLDAQSSKDPEDLRIFNDIVQDLKCLIFSLIGLHFKIKPI</sequence>
<evidence type="ECO:0000256" key="1">
    <source>
        <dbReference type="ARBA" id="ARBA00004123"/>
    </source>
</evidence>
<dbReference type="Gene3D" id="3.30.1560.10">
    <property type="entry name" value="Mago nashi"/>
    <property type="match status" value="1"/>
</dbReference>